<keyword evidence="4" id="KW-1185">Reference proteome</keyword>
<comment type="caution">
    <text evidence="3">The sequence shown here is derived from an EMBL/GenBank/DDBJ whole genome shotgun (WGS) entry which is preliminary data.</text>
</comment>
<dbReference type="InterPro" id="IPR054722">
    <property type="entry name" value="PolX-like_BBD"/>
</dbReference>
<proteinExistence type="predicted"/>
<sequence>MEALQKLLQQTMLTAEKGGTAVVAQRGNYLHALNTSKEKIKSWIVDSGASDHMTGDFTLFSSYSPCPYNYNVRIADGTHSKVMGKGSIIISPNITLDSILYVPKLDCNLLSISKITRDLKCVTKFFPNLCEFQTLESGKTIGNAEECAGLYLLQVEKSEEKLKNNCHVAAAVSSDNNPTSNIQPSERTTEVMRETEPIIVSTTSQQDCDPKTGKWKGFCYKRKEVESSKALMQGHESNQTPENEVPTSNILPNSEHVDTIDIDILIAMRKGVRTCTKHPIEKYISYGKLSQSYRSFVVAVDNIEIPNNIQEALQKPEWAAAVTEEVQALQI</sequence>
<evidence type="ECO:0000256" key="1">
    <source>
        <dbReference type="SAM" id="MobiDB-lite"/>
    </source>
</evidence>
<protein>
    <recommendedName>
        <fullName evidence="2">Retrovirus-related Pol polyprotein from transposon TNT 1-94-like beta-barrel domain-containing protein</fullName>
    </recommendedName>
</protein>
<dbReference type="AlphaFoldDB" id="A0A9D5B409"/>
<evidence type="ECO:0000313" key="3">
    <source>
        <dbReference type="EMBL" id="KAI5434647.1"/>
    </source>
</evidence>
<dbReference type="Gramene" id="Psat02G0146400-T1">
    <property type="protein sequence ID" value="KAI5434647.1"/>
    <property type="gene ID" value="KIW84_021464"/>
</dbReference>
<reference evidence="3 4" key="1">
    <citation type="journal article" date="2022" name="Nat. Genet.">
        <title>Improved pea reference genome and pan-genome highlight genomic features and evolutionary characteristics.</title>
        <authorList>
            <person name="Yang T."/>
            <person name="Liu R."/>
            <person name="Luo Y."/>
            <person name="Hu S."/>
            <person name="Wang D."/>
            <person name="Wang C."/>
            <person name="Pandey M.K."/>
            <person name="Ge S."/>
            <person name="Xu Q."/>
            <person name="Li N."/>
            <person name="Li G."/>
            <person name="Huang Y."/>
            <person name="Saxena R.K."/>
            <person name="Ji Y."/>
            <person name="Li M."/>
            <person name="Yan X."/>
            <person name="He Y."/>
            <person name="Liu Y."/>
            <person name="Wang X."/>
            <person name="Xiang C."/>
            <person name="Varshney R.K."/>
            <person name="Ding H."/>
            <person name="Gao S."/>
            <person name="Zong X."/>
        </authorList>
    </citation>
    <scope>NUCLEOTIDE SEQUENCE [LARGE SCALE GENOMIC DNA]</scope>
    <source>
        <strain evidence="3 4">cv. Zhongwan 6</strain>
    </source>
</reference>
<dbReference type="Pfam" id="PF22936">
    <property type="entry name" value="Pol_BBD"/>
    <property type="match status" value="1"/>
</dbReference>
<dbReference type="PANTHER" id="PTHR47592">
    <property type="entry name" value="PBF68 PROTEIN"/>
    <property type="match status" value="1"/>
</dbReference>
<feature type="compositionally biased region" description="Polar residues" evidence="1">
    <location>
        <begin position="235"/>
        <end position="252"/>
    </location>
</feature>
<evidence type="ECO:0000259" key="2">
    <source>
        <dbReference type="Pfam" id="PF22936"/>
    </source>
</evidence>
<gene>
    <name evidence="3" type="ORF">KIW84_021464</name>
</gene>
<name>A0A9D5B409_PEA</name>
<organism evidence="3 4">
    <name type="scientific">Pisum sativum</name>
    <name type="common">Garden pea</name>
    <name type="synonym">Lathyrus oleraceus</name>
    <dbReference type="NCBI Taxonomy" id="3888"/>
    <lineage>
        <taxon>Eukaryota</taxon>
        <taxon>Viridiplantae</taxon>
        <taxon>Streptophyta</taxon>
        <taxon>Embryophyta</taxon>
        <taxon>Tracheophyta</taxon>
        <taxon>Spermatophyta</taxon>
        <taxon>Magnoliopsida</taxon>
        <taxon>eudicotyledons</taxon>
        <taxon>Gunneridae</taxon>
        <taxon>Pentapetalae</taxon>
        <taxon>rosids</taxon>
        <taxon>fabids</taxon>
        <taxon>Fabales</taxon>
        <taxon>Fabaceae</taxon>
        <taxon>Papilionoideae</taxon>
        <taxon>50 kb inversion clade</taxon>
        <taxon>NPAAA clade</taxon>
        <taxon>Hologalegina</taxon>
        <taxon>IRL clade</taxon>
        <taxon>Fabeae</taxon>
        <taxon>Lathyrus</taxon>
    </lineage>
</organism>
<dbReference type="PANTHER" id="PTHR47592:SF27">
    <property type="entry name" value="OS08G0421700 PROTEIN"/>
    <property type="match status" value="1"/>
</dbReference>
<feature type="domain" description="Retrovirus-related Pol polyprotein from transposon TNT 1-94-like beta-barrel" evidence="2">
    <location>
        <begin position="43"/>
        <end position="116"/>
    </location>
</feature>
<dbReference type="EMBL" id="JAMSHJ010000002">
    <property type="protein sequence ID" value="KAI5434647.1"/>
    <property type="molecule type" value="Genomic_DNA"/>
</dbReference>
<feature type="region of interest" description="Disordered" evidence="1">
    <location>
        <begin position="233"/>
        <end position="252"/>
    </location>
</feature>
<accession>A0A9D5B409</accession>
<evidence type="ECO:0000313" key="4">
    <source>
        <dbReference type="Proteomes" id="UP001058974"/>
    </source>
</evidence>
<dbReference type="Proteomes" id="UP001058974">
    <property type="component" value="Chromosome 2"/>
</dbReference>